<evidence type="ECO:0000259" key="6">
    <source>
        <dbReference type="PROSITE" id="PS50011"/>
    </source>
</evidence>
<evidence type="ECO:0000256" key="4">
    <source>
        <dbReference type="ARBA" id="ARBA00022840"/>
    </source>
</evidence>
<feature type="non-terminal residue" evidence="7">
    <location>
        <position position="189"/>
    </location>
</feature>
<feature type="non-terminal residue" evidence="7">
    <location>
        <position position="1"/>
    </location>
</feature>
<dbReference type="SUPFAM" id="SSF56112">
    <property type="entry name" value="Protein kinase-like (PK-like)"/>
    <property type="match status" value="1"/>
</dbReference>
<keyword evidence="3 7" id="KW-0418">Kinase</keyword>
<dbReference type="GO" id="GO:0004674">
    <property type="term" value="F:protein serine/threonine kinase activity"/>
    <property type="evidence" value="ECO:0007669"/>
    <property type="project" value="UniProtKB-KW"/>
</dbReference>
<dbReference type="AlphaFoldDB" id="M5U5K3"/>
<dbReference type="InterPro" id="IPR000719">
    <property type="entry name" value="Prot_kinase_dom"/>
</dbReference>
<dbReference type="EMBL" id="ANOH01000128">
    <property type="protein sequence ID" value="EMI56727.1"/>
    <property type="molecule type" value="Genomic_DNA"/>
</dbReference>
<gene>
    <name evidence="7" type="ORF">RSSM_01832</name>
</gene>
<dbReference type="Proteomes" id="UP000011885">
    <property type="component" value="Unassembled WGS sequence"/>
</dbReference>
<keyword evidence="8" id="KW-1185">Reference proteome</keyword>
<dbReference type="GO" id="GO:0005524">
    <property type="term" value="F:ATP binding"/>
    <property type="evidence" value="ECO:0007669"/>
    <property type="project" value="UniProtKB-KW"/>
</dbReference>
<evidence type="ECO:0000256" key="5">
    <source>
        <dbReference type="SAM" id="MobiDB-lite"/>
    </source>
</evidence>
<dbReference type="InterPro" id="IPR011009">
    <property type="entry name" value="Kinase-like_dom_sf"/>
</dbReference>
<dbReference type="PANTHER" id="PTHR43289">
    <property type="entry name" value="MITOGEN-ACTIVATED PROTEIN KINASE KINASE KINASE 20-RELATED"/>
    <property type="match status" value="1"/>
</dbReference>
<dbReference type="PROSITE" id="PS50011">
    <property type="entry name" value="PROTEIN_KINASE_DOM"/>
    <property type="match status" value="1"/>
</dbReference>
<keyword evidence="4" id="KW-0067">ATP-binding</keyword>
<evidence type="ECO:0000313" key="7">
    <source>
        <dbReference type="EMBL" id="EMI56727.1"/>
    </source>
</evidence>
<keyword evidence="2" id="KW-0547">Nucleotide-binding</keyword>
<dbReference type="PANTHER" id="PTHR43289:SF6">
    <property type="entry name" value="SERINE_THREONINE-PROTEIN KINASE NEKL-3"/>
    <property type="match status" value="1"/>
</dbReference>
<accession>M5U5K3</accession>
<organism evidence="7 8">
    <name type="scientific">Rhodopirellula sallentina SM41</name>
    <dbReference type="NCBI Taxonomy" id="1263870"/>
    <lineage>
        <taxon>Bacteria</taxon>
        <taxon>Pseudomonadati</taxon>
        <taxon>Planctomycetota</taxon>
        <taxon>Planctomycetia</taxon>
        <taxon>Pirellulales</taxon>
        <taxon>Pirellulaceae</taxon>
        <taxon>Rhodopirellula</taxon>
    </lineage>
</organism>
<evidence type="ECO:0000313" key="8">
    <source>
        <dbReference type="Proteomes" id="UP000011885"/>
    </source>
</evidence>
<keyword evidence="1" id="KW-0808">Transferase</keyword>
<keyword evidence="7" id="KW-0723">Serine/threonine-protein kinase</keyword>
<evidence type="ECO:0000256" key="3">
    <source>
        <dbReference type="ARBA" id="ARBA00022777"/>
    </source>
</evidence>
<name>M5U5K3_9BACT</name>
<dbReference type="Gene3D" id="3.30.200.20">
    <property type="entry name" value="Phosphorylase Kinase, domain 1"/>
    <property type="match status" value="1"/>
</dbReference>
<comment type="caution">
    <text evidence="7">The sequence shown here is derived from an EMBL/GenBank/DDBJ whole genome shotgun (WGS) entry which is preliminary data.</text>
</comment>
<feature type="region of interest" description="Disordered" evidence="5">
    <location>
        <begin position="48"/>
        <end position="79"/>
    </location>
</feature>
<protein>
    <submittedName>
        <fullName evidence="7">Serine/threonine protein kinase-related protein</fullName>
    </submittedName>
</protein>
<sequence length="189" mass="20807">FAEGRFNSRTESKIAVAIEQSPELQERLAAISSDGMLDRVREIASKIQASDKDSPVAESPQASVAPKPSTGGTRRIKGVPKELSESGDYRILKELGRGGMGVVYLAKYLPMDRPEVLKVLNSQMVKRESARKRFVTEMKAIGKLNHPSIATAYQQVPLPTQLVFSMEYVPGIDLHKFIAKYQPIPIPAA</sequence>
<reference evidence="7 8" key="1">
    <citation type="journal article" date="2013" name="Mar. Genomics">
        <title>Expression of sulfatases in Rhodopirellula baltica and the diversity of sulfatases in the genus Rhodopirellula.</title>
        <authorList>
            <person name="Wegner C.E."/>
            <person name="Richter-Heitmann T."/>
            <person name="Klindworth A."/>
            <person name="Klockow C."/>
            <person name="Richter M."/>
            <person name="Achstetter T."/>
            <person name="Glockner F.O."/>
            <person name="Harder J."/>
        </authorList>
    </citation>
    <scope>NUCLEOTIDE SEQUENCE [LARGE SCALE GENOMIC DNA]</scope>
    <source>
        <strain evidence="7 8">SM41</strain>
    </source>
</reference>
<feature type="domain" description="Protein kinase" evidence="6">
    <location>
        <begin position="89"/>
        <end position="189"/>
    </location>
</feature>
<evidence type="ECO:0000256" key="1">
    <source>
        <dbReference type="ARBA" id="ARBA00022679"/>
    </source>
</evidence>
<evidence type="ECO:0000256" key="2">
    <source>
        <dbReference type="ARBA" id="ARBA00022741"/>
    </source>
</evidence>
<proteinExistence type="predicted"/>
<dbReference type="Pfam" id="PF00069">
    <property type="entry name" value="Pkinase"/>
    <property type="match status" value="1"/>
</dbReference>